<evidence type="ECO:0000256" key="5">
    <source>
        <dbReference type="ARBA" id="ARBA00022490"/>
    </source>
</evidence>
<evidence type="ECO:0000256" key="7">
    <source>
        <dbReference type="ARBA" id="ARBA00022801"/>
    </source>
</evidence>
<dbReference type="InterPro" id="IPR036505">
    <property type="entry name" value="Amidase/PGRP_sf"/>
</dbReference>
<proteinExistence type="predicted"/>
<dbReference type="GO" id="GO:0009253">
    <property type="term" value="P:peptidoglycan catabolic process"/>
    <property type="evidence" value="ECO:0007669"/>
    <property type="project" value="InterPro"/>
</dbReference>
<dbReference type="PANTHER" id="PTHR30417">
    <property type="entry name" value="N-ACETYLMURAMOYL-L-ALANINE AMIDASE AMID"/>
    <property type="match status" value="1"/>
</dbReference>
<accession>A0A1W1DC44</accession>
<comment type="cofactor">
    <cofactor evidence="2">
        <name>Zn(2+)</name>
        <dbReference type="ChEBI" id="CHEBI:29105"/>
    </cofactor>
</comment>
<evidence type="ECO:0000256" key="10">
    <source>
        <dbReference type="ARBA" id="ARBA00039257"/>
    </source>
</evidence>
<dbReference type="AlphaFoldDB" id="A0A1W1DC44"/>
<dbReference type="SMART" id="SM00644">
    <property type="entry name" value="Ami_2"/>
    <property type="match status" value="1"/>
</dbReference>
<dbReference type="SUPFAM" id="SSF55846">
    <property type="entry name" value="N-acetylmuramoyl-L-alanine amidase-like"/>
    <property type="match status" value="1"/>
</dbReference>
<evidence type="ECO:0000256" key="2">
    <source>
        <dbReference type="ARBA" id="ARBA00001947"/>
    </source>
</evidence>
<evidence type="ECO:0000256" key="3">
    <source>
        <dbReference type="ARBA" id="ARBA00004496"/>
    </source>
</evidence>
<dbReference type="GO" id="GO:0009254">
    <property type="term" value="P:peptidoglycan turnover"/>
    <property type="evidence" value="ECO:0007669"/>
    <property type="project" value="TreeGrafter"/>
</dbReference>
<evidence type="ECO:0000313" key="14">
    <source>
        <dbReference type="EMBL" id="SFV78026.1"/>
    </source>
</evidence>
<dbReference type="CDD" id="cd06583">
    <property type="entry name" value="PGRP"/>
    <property type="match status" value="1"/>
</dbReference>
<evidence type="ECO:0000259" key="13">
    <source>
        <dbReference type="SMART" id="SM00644"/>
    </source>
</evidence>
<keyword evidence="5" id="KW-0963">Cytoplasm</keyword>
<keyword evidence="7 14" id="KW-0378">Hydrolase</keyword>
<evidence type="ECO:0000256" key="1">
    <source>
        <dbReference type="ARBA" id="ARBA00001561"/>
    </source>
</evidence>
<dbReference type="Pfam" id="PF01510">
    <property type="entry name" value="Amidase_2"/>
    <property type="match status" value="1"/>
</dbReference>
<dbReference type="GO" id="GO:0071555">
    <property type="term" value="P:cell wall organization"/>
    <property type="evidence" value="ECO:0007669"/>
    <property type="project" value="UniProtKB-KW"/>
</dbReference>
<name>A0A1W1DC44_9ZZZZ</name>
<dbReference type="GO" id="GO:0046872">
    <property type="term" value="F:metal ion binding"/>
    <property type="evidence" value="ECO:0007669"/>
    <property type="project" value="UniProtKB-KW"/>
</dbReference>
<dbReference type="PANTHER" id="PTHR30417:SF4">
    <property type="entry name" value="1,6-ANHYDRO-N-ACETYLMURAMYL-L-ALANINE AMIDASE AMPD"/>
    <property type="match status" value="1"/>
</dbReference>
<dbReference type="EMBL" id="FPHQ01000274">
    <property type="protein sequence ID" value="SFV78026.1"/>
    <property type="molecule type" value="Genomic_DNA"/>
</dbReference>
<keyword evidence="8" id="KW-0862">Zinc</keyword>
<evidence type="ECO:0000256" key="6">
    <source>
        <dbReference type="ARBA" id="ARBA00022723"/>
    </source>
</evidence>
<reference evidence="14" key="1">
    <citation type="submission" date="2016-10" db="EMBL/GenBank/DDBJ databases">
        <authorList>
            <person name="de Groot N.N."/>
        </authorList>
    </citation>
    <scope>NUCLEOTIDE SEQUENCE</scope>
</reference>
<comment type="catalytic activity">
    <reaction evidence="1">
        <text>Hydrolyzes the link between N-acetylmuramoyl residues and L-amino acid residues in certain cell-wall glycopeptides.</text>
        <dbReference type="EC" id="3.5.1.28"/>
    </reaction>
</comment>
<feature type="region of interest" description="Disordered" evidence="12">
    <location>
        <begin position="1"/>
        <end position="20"/>
    </location>
</feature>
<feature type="domain" description="N-acetylmuramoyl-L-alanine amidase" evidence="13">
    <location>
        <begin position="16"/>
        <end position="162"/>
    </location>
</feature>
<dbReference type="EC" id="3.5.1.28" evidence="4"/>
<keyword evidence="6" id="KW-0479">Metal-binding</keyword>
<gene>
    <name evidence="14" type="ORF">MNB_SUP05-10-1006</name>
    <name evidence="15" type="ORF">MNB_SUP05-12-361</name>
    <name evidence="16" type="ORF">MNB_SUP05-7-1020</name>
</gene>
<organism evidence="14">
    <name type="scientific">hydrothermal vent metagenome</name>
    <dbReference type="NCBI Taxonomy" id="652676"/>
    <lineage>
        <taxon>unclassified sequences</taxon>
        <taxon>metagenomes</taxon>
        <taxon>ecological metagenomes</taxon>
    </lineage>
</organism>
<sequence length="173" mass="19472">MINNHLLSSAKQSPSANQNNRPTDIVSLVVIHNISLPPNEFDNDYIEQFFTNKLDFDAHPYFKTIKDMQVSAHLLIKRDGLVIQFVPFDKRAWHAGDSSFNGQDNCNDFSIGIELEGTDNIAYESVQYQSLNTILKSLKSVYPIQAVVGHSDIAPGRKTDPGDAFKWDEIEDS</sequence>
<keyword evidence="9" id="KW-0961">Cell wall biogenesis/degradation</keyword>
<dbReference type="EMBL" id="FPHT01000049">
    <property type="protein sequence ID" value="SFV80072.1"/>
    <property type="molecule type" value="Genomic_DNA"/>
</dbReference>
<evidence type="ECO:0000313" key="15">
    <source>
        <dbReference type="EMBL" id="SFV80072.1"/>
    </source>
</evidence>
<evidence type="ECO:0000256" key="9">
    <source>
        <dbReference type="ARBA" id="ARBA00023316"/>
    </source>
</evidence>
<dbReference type="GO" id="GO:0008745">
    <property type="term" value="F:N-acetylmuramoyl-L-alanine amidase activity"/>
    <property type="evidence" value="ECO:0007669"/>
    <property type="project" value="UniProtKB-EC"/>
</dbReference>
<evidence type="ECO:0000256" key="12">
    <source>
        <dbReference type="SAM" id="MobiDB-lite"/>
    </source>
</evidence>
<evidence type="ECO:0000256" key="11">
    <source>
        <dbReference type="ARBA" id="ARBA00042615"/>
    </source>
</evidence>
<comment type="subcellular location">
    <subcellularLocation>
        <location evidence="3">Cytoplasm</location>
    </subcellularLocation>
</comment>
<dbReference type="GO" id="GO:0005737">
    <property type="term" value="C:cytoplasm"/>
    <property type="evidence" value="ECO:0007669"/>
    <property type="project" value="UniProtKB-SubCell"/>
</dbReference>
<evidence type="ECO:0000256" key="8">
    <source>
        <dbReference type="ARBA" id="ARBA00022833"/>
    </source>
</evidence>
<dbReference type="InterPro" id="IPR051206">
    <property type="entry name" value="NAMLAA_amidase_2"/>
</dbReference>
<evidence type="ECO:0000256" key="4">
    <source>
        <dbReference type="ARBA" id="ARBA00011901"/>
    </source>
</evidence>
<protein>
    <recommendedName>
        <fullName evidence="10">1,6-anhydro-N-acetylmuramyl-L-alanine amidase AmpD</fullName>
        <ecNumber evidence="4">3.5.1.28</ecNumber>
    </recommendedName>
    <alternativeName>
        <fullName evidence="11">N-acetylmuramoyl-L-alanine amidase</fullName>
    </alternativeName>
</protein>
<dbReference type="Gene3D" id="3.40.80.10">
    <property type="entry name" value="Peptidoglycan recognition protein-like"/>
    <property type="match status" value="1"/>
</dbReference>
<evidence type="ECO:0000313" key="16">
    <source>
        <dbReference type="EMBL" id="SFV83650.1"/>
    </source>
</evidence>
<dbReference type="NCBIfam" id="NF008758">
    <property type="entry name" value="PRK11789.1"/>
    <property type="match status" value="1"/>
</dbReference>
<dbReference type="InterPro" id="IPR002502">
    <property type="entry name" value="Amidase_domain"/>
</dbReference>
<dbReference type="EMBL" id="FPHW01000052">
    <property type="protein sequence ID" value="SFV83650.1"/>
    <property type="molecule type" value="Genomic_DNA"/>
</dbReference>